<dbReference type="PANTHER" id="PTHR10177">
    <property type="entry name" value="CYCLINS"/>
    <property type="match status" value="1"/>
</dbReference>
<dbReference type="SMART" id="SM00385">
    <property type="entry name" value="CYCLIN"/>
    <property type="match status" value="2"/>
</dbReference>
<dbReference type="GO" id="GO:0051301">
    <property type="term" value="P:cell division"/>
    <property type="evidence" value="ECO:0007669"/>
    <property type="project" value="UniProtKB-KW"/>
</dbReference>
<dbReference type="HOGENOM" id="CLU_052910_3_0_1"/>
<dbReference type="InterPro" id="IPR004367">
    <property type="entry name" value="Cyclin_C-dom"/>
</dbReference>
<gene>
    <name evidence="9" type="primary">LOC104583800</name>
    <name evidence="8" type="ORF">BRADI_3g48380v3</name>
</gene>
<feature type="domain" description="Cyclin-like" evidence="6">
    <location>
        <begin position="139"/>
        <end position="236"/>
    </location>
</feature>
<dbReference type="GeneID" id="104583800"/>
<dbReference type="eggNOG" id="KOG0654">
    <property type="taxonomic scope" value="Eukaryota"/>
</dbReference>
<proteinExistence type="inferred from homology"/>
<dbReference type="GO" id="GO:0000082">
    <property type="term" value="P:G1/S transition of mitotic cell cycle"/>
    <property type="evidence" value="ECO:0000318"/>
    <property type="project" value="GO_Central"/>
</dbReference>
<keyword evidence="10" id="KW-1185">Reference proteome</keyword>
<evidence type="ECO:0000256" key="3">
    <source>
        <dbReference type="ARBA" id="ARBA00023306"/>
    </source>
</evidence>
<dbReference type="Proteomes" id="UP000008810">
    <property type="component" value="Chromosome 3"/>
</dbReference>
<evidence type="ECO:0000259" key="7">
    <source>
        <dbReference type="SMART" id="SM01332"/>
    </source>
</evidence>
<reference evidence="8" key="2">
    <citation type="submission" date="2017-06" db="EMBL/GenBank/DDBJ databases">
        <title>WGS assembly of Brachypodium distachyon.</title>
        <authorList>
            <consortium name="The International Brachypodium Initiative"/>
            <person name="Lucas S."/>
            <person name="Harmon-Smith M."/>
            <person name="Lail K."/>
            <person name="Tice H."/>
            <person name="Grimwood J."/>
            <person name="Bruce D."/>
            <person name="Barry K."/>
            <person name="Shu S."/>
            <person name="Lindquist E."/>
            <person name="Wang M."/>
            <person name="Pitluck S."/>
            <person name="Vogel J.P."/>
            <person name="Garvin D.F."/>
            <person name="Mockler T.C."/>
            <person name="Schmutz J."/>
            <person name="Rokhsar D."/>
            <person name="Bevan M.W."/>
        </authorList>
    </citation>
    <scope>NUCLEOTIDE SEQUENCE</scope>
    <source>
        <strain evidence="8">Bd21</strain>
    </source>
</reference>
<comment type="similarity">
    <text evidence="4">Belongs to the cyclin family. Cyclin F subfamily.</text>
</comment>
<dbReference type="GO" id="GO:0005634">
    <property type="term" value="C:nucleus"/>
    <property type="evidence" value="ECO:0000318"/>
    <property type="project" value="GO_Central"/>
</dbReference>
<dbReference type="OrthoDB" id="5590282at2759"/>
<dbReference type="Pfam" id="PF00134">
    <property type="entry name" value="Cyclin_N"/>
    <property type="match status" value="1"/>
</dbReference>
<dbReference type="Gramene" id="PNT69038">
    <property type="protein sequence ID" value="PNT69038"/>
    <property type="gene ID" value="BRADI_3g48380v3"/>
</dbReference>
<keyword evidence="3" id="KW-0131">Cell cycle</keyword>
<dbReference type="STRING" id="15368.I1IBF8"/>
<keyword evidence="2 5" id="KW-0195">Cyclin</keyword>
<evidence type="ECO:0000256" key="2">
    <source>
        <dbReference type="ARBA" id="ARBA00023127"/>
    </source>
</evidence>
<evidence type="ECO:0000256" key="4">
    <source>
        <dbReference type="ARBA" id="ARBA00038287"/>
    </source>
</evidence>
<dbReference type="SMART" id="SM01332">
    <property type="entry name" value="Cyclin_C"/>
    <property type="match status" value="1"/>
</dbReference>
<dbReference type="OMA" id="MEFDDAY"/>
<dbReference type="EnsemblPlants" id="PNT69038">
    <property type="protein sequence ID" value="PNT69038"/>
    <property type="gene ID" value="BRADI_3g48380v3"/>
</dbReference>
<feature type="domain" description="Cyclin-like" evidence="6">
    <location>
        <begin position="249"/>
        <end position="343"/>
    </location>
</feature>
<dbReference type="FunFam" id="1.10.472.10:FF:000157">
    <property type="entry name" value="Putative cyclin-F2-1"/>
    <property type="match status" value="1"/>
</dbReference>
<dbReference type="Pfam" id="PF02984">
    <property type="entry name" value="Cyclin_C"/>
    <property type="match status" value="1"/>
</dbReference>
<evidence type="ECO:0000256" key="5">
    <source>
        <dbReference type="RuleBase" id="RU000383"/>
    </source>
</evidence>
<evidence type="ECO:0000256" key="1">
    <source>
        <dbReference type="ARBA" id="ARBA00022618"/>
    </source>
</evidence>
<dbReference type="InterPro" id="IPR036915">
    <property type="entry name" value="Cyclin-like_sf"/>
</dbReference>
<evidence type="ECO:0000313" key="9">
    <source>
        <dbReference type="EnsemblPlants" id="PNT69038"/>
    </source>
</evidence>
<dbReference type="Gene3D" id="1.10.472.10">
    <property type="entry name" value="Cyclin-like"/>
    <property type="match status" value="2"/>
</dbReference>
<evidence type="ECO:0000259" key="6">
    <source>
        <dbReference type="SMART" id="SM00385"/>
    </source>
</evidence>
<reference evidence="8 9" key="1">
    <citation type="journal article" date="2010" name="Nature">
        <title>Genome sequencing and analysis of the model grass Brachypodium distachyon.</title>
        <authorList>
            <consortium name="International Brachypodium Initiative"/>
        </authorList>
    </citation>
    <scope>NUCLEOTIDE SEQUENCE [LARGE SCALE GENOMIC DNA]</scope>
    <source>
        <strain evidence="8 9">Bd21</strain>
    </source>
</reference>
<dbReference type="SUPFAM" id="SSF47954">
    <property type="entry name" value="Cyclin-like"/>
    <property type="match status" value="2"/>
</dbReference>
<dbReference type="RefSeq" id="XP_010235681.1">
    <property type="nucleotide sequence ID" value="XM_010237379.3"/>
</dbReference>
<sequence>MDVMDPFTLDLLSCPAPLPSALHPTEVTELDAFLRATGDLPPFPRADTADAVHPSVEPSAPPLMHQARKRAAPISDITTAGNGKNSAIKRPRLSDYDADIDFNLRAMEEDPEEQPSPDYLETVQRGTQMTPSTRQDLVIWMDDFARYYDLAPGTLHRAVSYVDRVLSLRTLPPPPSPSCKTDAGYELQLLGATAVFTAAKYEDQSTRHKLDTAEIARYGGFAGAHEVRDMERDMCAALRYRLGGPTAYTFVDHFTRHYNSDGEEDLEVQRLAHHLASTSLADYGFLRLLPSAVAASAVSLARLTLVDPKTTTARQVQEWNTGFEELTGYRPVDLVAGMYSMCGMMSPDPRFAVLPAFLQDLWLAENRIE</sequence>
<dbReference type="GO" id="GO:0005737">
    <property type="term" value="C:cytoplasm"/>
    <property type="evidence" value="ECO:0000318"/>
    <property type="project" value="GO_Central"/>
</dbReference>
<dbReference type="GO" id="GO:0000307">
    <property type="term" value="C:cyclin-dependent protein kinase holoenzyme complex"/>
    <property type="evidence" value="ECO:0000318"/>
    <property type="project" value="GO_Central"/>
</dbReference>
<evidence type="ECO:0000313" key="10">
    <source>
        <dbReference type="Proteomes" id="UP000008810"/>
    </source>
</evidence>
<name>I1IBF8_BRADI</name>
<accession>I1IBF8</accession>
<dbReference type="PROSITE" id="PS00292">
    <property type="entry name" value="CYCLINS"/>
    <property type="match status" value="1"/>
</dbReference>
<dbReference type="FunFam" id="1.10.472.10:FF:000199">
    <property type="entry name" value="Putative cyclin-A3-1"/>
    <property type="match status" value="1"/>
</dbReference>
<dbReference type="InterPro" id="IPR013763">
    <property type="entry name" value="Cyclin-like_dom"/>
</dbReference>
<keyword evidence="1" id="KW-0132">Cell division</keyword>
<dbReference type="InterPro" id="IPR048258">
    <property type="entry name" value="Cyclins_cyclin-box"/>
</dbReference>
<organism evidence="8">
    <name type="scientific">Brachypodium distachyon</name>
    <name type="common">Purple false brome</name>
    <name type="synonym">Trachynia distachya</name>
    <dbReference type="NCBI Taxonomy" id="15368"/>
    <lineage>
        <taxon>Eukaryota</taxon>
        <taxon>Viridiplantae</taxon>
        <taxon>Streptophyta</taxon>
        <taxon>Embryophyta</taxon>
        <taxon>Tracheophyta</taxon>
        <taxon>Spermatophyta</taxon>
        <taxon>Magnoliopsida</taxon>
        <taxon>Liliopsida</taxon>
        <taxon>Poales</taxon>
        <taxon>Poaceae</taxon>
        <taxon>BOP clade</taxon>
        <taxon>Pooideae</taxon>
        <taxon>Stipodae</taxon>
        <taxon>Brachypodieae</taxon>
        <taxon>Brachypodium</taxon>
    </lineage>
</organism>
<dbReference type="InterPro" id="IPR039361">
    <property type="entry name" value="Cyclin"/>
</dbReference>
<feature type="domain" description="Cyclin C-terminal" evidence="7">
    <location>
        <begin position="245"/>
        <end position="360"/>
    </location>
</feature>
<dbReference type="GO" id="GO:0016538">
    <property type="term" value="F:cyclin-dependent protein serine/threonine kinase regulator activity"/>
    <property type="evidence" value="ECO:0000318"/>
    <property type="project" value="GO_Central"/>
</dbReference>
<protein>
    <submittedName>
        <fullName evidence="8 9">Uncharacterized protein</fullName>
    </submittedName>
</protein>
<dbReference type="AlphaFoldDB" id="I1IBF8"/>
<reference evidence="9" key="3">
    <citation type="submission" date="2018-08" db="UniProtKB">
        <authorList>
            <consortium name="EnsemblPlants"/>
        </authorList>
    </citation>
    <scope>IDENTIFICATION</scope>
    <source>
        <strain evidence="9">cv. Bd21</strain>
    </source>
</reference>
<dbReference type="KEGG" id="bdi:104583800"/>
<dbReference type="EMBL" id="CM000882">
    <property type="protein sequence ID" value="PNT69038.1"/>
    <property type="molecule type" value="Genomic_DNA"/>
</dbReference>
<dbReference type="InterPro" id="IPR006671">
    <property type="entry name" value="Cyclin_N"/>
</dbReference>
<evidence type="ECO:0000313" key="8">
    <source>
        <dbReference type="EMBL" id="PNT69038.1"/>
    </source>
</evidence>